<accession>A0ABS2G3J3</accession>
<proteinExistence type="predicted"/>
<gene>
    <name evidence="1" type="ORF">H6A04_06560</name>
</gene>
<organism evidence="1 2">
    <name type="scientific">Fusobacterium mortiferum</name>
    <dbReference type="NCBI Taxonomy" id="850"/>
    <lineage>
        <taxon>Bacteria</taxon>
        <taxon>Fusobacteriati</taxon>
        <taxon>Fusobacteriota</taxon>
        <taxon>Fusobacteriia</taxon>
        <taxon>Fusobacteriales</taxon>
        <taxon>Fusobacteriaceae</taxon>
        <taxon>Fusobacterium</taxon>
    </lineage>
</organism>
<dbReference type="RefSeq" id="WP_204716194.1">
    <property type="nucleotide sequence ID" value="NZ_JACJLT010000049.1"/>
</dbReference>
<evidence type="ECO:0000313" key="2">
    <source>
        <dbReference type="Proteomes" id="UP000728968"/>
    </source>
</evidence>
<keyword evidence="2" id="KW-1185">Reference proteome</keyword>
<evidence type="ECO:0008006" key="3">
    <source>
        <dbReference type="Google" id="ProtNLM"/>
    </source>
</evidence>
<reference evidence="1 2" key="1">
    <citation type="journal article" date="2021" name="Sci. Rep.">
        <title>The distribution of antibiotic resistance genes in chicken gut microbiota commensals.</title>
        <authorList>
            <person name="Juricova H."/>
            <person name="Matiasovicova J."/>
            <person name="Kubasova T."/>
            <person name="Cejkova D."/>
            <person name="Rychlik I."/>
        </authorList>
    </citation>
    <scope>NUCLEOTIDE SEQUENCE [LARGE SCALE GENOMIC DNA]</scope>
    <source>
        <strain evidence="1 2">An425</strain>
    </source>
</reference>
<sequence>MILKQCPRCKTLHSITVECPNKCFEHLKKESDRYYDKHKRKNKEVYNSKKWELTRQRSLATSDNICLYTLYKYNRIVPATLVHHIIEVESNKRLIYDLDNLIPLSDTAHREVHRRYKSENIEQVQEELRQYKQLYQAGRGV</sequence>
<dbReference type="Proteomes" id="UP000728968">
    <property type="component" value="Unassembled WGS sequence"/>
</dbReference>
<evidence type="ECO:0000313" key="1">
    <source>
        <dbReference type="EMBL" id="MBM6875313.1"/>
    </source>
</evidence>
<protein>
    <recommendedName>
        <fullName evidence="3">HNH endonuclease</fullName>
    </recommendedName>
</protein>
<comment type="caution">
    <text evidence="1">The sequence shown here is derived from an EMBL/GenBank/DDBJ whole genome shotgun (WGS) entry which is preliminary data.</text>
</comment>
<dbReference type="EMBL" id="JACJLT010000049">
    <property type="protein sequence ID" value="MBM6875313.1"/>
    <property type="molecule type" value="Genomic_DNA"/>
</dbReference>
<name>A0ABS2G3J3_FUSMR</name>